<reference evidence="2" key="1">
    <citation type="journal article" date="2019" name="Int. J. Syst. Evol. Microbiol.">
        <title>The Global Catalogue of Microorganisms (GCM) 10K type strain sequencing project: providing services to taxonomists for standard genome sequencing and annotation.</title>
        <authorList>
            <consortium name="The Broad Institute Genomics Platform"/>
            <consortium name="The Broad Institute Genome Sequencing Center for Infectious Disease"/>
            <person name="Wu L."/>
            <person name="Ma J."/>
        </authorList>
    </citation>
    <scope>NUCLEOTIDE SEQUENCE [LARGE SCALE GENOMIC DNA]</scope>
    <source>
        <strain evidence="2">JCM 16902</strain>
    </source>
</reference>
<evidence type="ECO:0000313" key="2">
    <source>
        <dbReference type="Proteomes" id="UP001501074"/>
    </source>
</evidence>
<organism evidence="1 2">
    <name type="scientific">Kineosporia mesophila</name>
    <dbReference type="NCBI Taxonomy" id="566012"/>
    <lineage>
        <taxon>Bacteria</taxon>
        <taxon>Bacillati</taxon>
        <taxon>Actinomycetota</taxon>
        <taxon>Actinomycetes</taxon>
        <taxon>Kineosporiales</taxon>
        <taxon>Kineosporiaceae</taxon>
        <taxon>Kineosporia</taxon>
    </lineage>
</organism>
<comment type="caution">
    <text evidence="1">The sequence shown here is derived from an EMBL/GenBank/DDBJ whole genome shotgun (WGS) entry which is preliminary data.</text>
</comment>
<proteinExistence type="predicted"/>
<dbReference type="Proteomes" id="UP001501074">
    <property type="component" value="Unassembled WGS sequence"/>
</dbReference>
<gene>
    <name evidence="1" type="ORF">GCM10022223_53830</name>
</gene>
<dbReference type="RefSeq" id="WP_231484387.1">
    <property type="nucleotide sequence ID" value="NZ_BAAAZO010000010.1"/>
</dbReference>
<accession>A0ABP7AD12</accession>
<name>A0ABP7AD12_9ACTN</name>
<protein>
    <submittedName>
        <fullName evidence="1">Uncharacterized protein</fullName>
    </submittedName>
</protein>
<evidence type="ECO:0000313" key="1">
    <source>
        <dbReference type="EMBL" id="GAA3629476.1"/>
    </source>
</evidence>
<dbReference type="EMBL" id="BAAAZO010000010">
    <property type="protein sequence ID" value="GAA3629476.1"/>
    <property type="molecule type" value="Genomic_DNA"/>
</dbReference>
<sequence length="191" mass="19912">MGTDDLDGDGIPDELWLARDADLRILGISTASGARFSISLNAFDAGALEQRVGDTATAISGRLGDGSAVVLVDLGRSAALYGVVNCYLVATTNAQGHPYLFDLGYDQTGNGVGCPVVGSRRVLAGYLADYDSKDETYRVTRTTIDLDAIHRRATAGRSTVLATSAPENSAVVRDATSVTCGDNEPVTEPAP</sequence>
<keyword evidence="2" id="KW-1185">Reference proteome</keyword>